<keyword evidence="6" id="KW-1185">Reference proteome</keyword>
<dbReference type="InterPro" id="IPR023753">
    <property type="entry name" value="FAD/NAD-binding_dom"/>
</dbReference>
<dbReference type="OrthoDB" id="10260355at2759"/>
<keyword evidence="3" id="KW-0560">Oxidoreductase</keyword>
<comment type="caution">
    <text evidence="5">The sequence shown here is derived from an EMBL/GenBank/DDBJ whole genome shotgun (WGS) entry which is preliminary data.</text>
</comment>
<name>A0A168GLV5_CORDF</name>
<sequence length="314" mass="34025">MSASKTTYDVLIIGAGPAGLSTALGLARQTYSALVFDSQQYRNAPASHMHNVVTWDHRDPAEFRASARENILARYSDSIQFKNAIIDKVKKCDDGTFEVADTDKVTYHGKKLVLASGIKDIMPEEIKGFKELWGKLIFHCLFCHGFEERGAKRAGVLASGFLTAPPMVLHMARMATNLAEHVTIYCHGNAELEATLKKTLEGKGVTVEGRKLTTVESLGEGLKIHFEDGASTEERFLVNVPNCKLNGSFHEQLGLQVDPMVFIKVNPPFNETDVGGVFVAGDCGTMLKAAPQAIAMGTFTSGGLVAQLAAMGKF</sequence>
<protein>
    <submittedName>
        <fullName evidence="5">Thioredoxin reductase GliT</fullName>
    </submittedName>
</protein>
<organism evidence="5 6">
    <name type="scientific">Akanthomyces lecanii RCEF 1005</name>
    <dbReference type="NCBI Taxonomy" id="1081108"/>
    <lineage>
        <taxon>Eukaryota</taxon>
        <taxon>Fungi</taxon>
        <taxon>Dikarya</taxon>
        <taxon>Ascomycota</taxon>
        <taxon>Pezizomycotina</taxon>
        <taxon>Sordariomycetes</taxon>
        <taxon>Hypocreomycetidae</taxon>
        <taxon>Hypocreales</taxon>
        <taxon>Cordycipitaceae</taxon>
        <taxon>Akanthomyces</taxon>
        <taxon>Cordyceps confragosa</taxon>
    </lineage>
</organism>
<dbReference type="PRINTS" id="PR00368">
    <property type="entry name" value="FADPNR"/>
</dbReference>
<evidence type="ECO:0000256" key="3">
    <source>
        <dbReference type="ARBA" id="ARBA00023002"/>
    </source>
</evidence>
<comment type="similarity">
    <text evidence="1">Belongs to the class-II pyridine nucleotide-disulfide oxidoreductase family.</text>
</comment>
<evidence type="ECO:0000256" key="2">
    <source>
        <dbReference type="ARBA" id="ARBA00022630"/>
    </source>
</evidence>
<gene>
    <name evidence="5" type="ORF">LEL_06338</name>
</gene>
<dbReference type="Proteomes" id="UP000076881">
    <property type="component" value="Unassembled WGS sequence"/>
</dbReference>
<dbReference type="Gene3D" id="3.50.50.60">
    <property type="entry name" value="FAD/NAD(P)-binding domain"/>
    <property type="match status" value="2"/>
</dbReference>
<dbReference type="PANTHER" id="PTHR48105">
    <property type="entry name" value="THIOREDOXIN REDUCTASE 1-RELATED-RELATED"/>
    <property type="match status" value="1"/>
</dbReference>
<proteinExistence type="inferred from homology"/>
<dbReference type="GO" id="GO:0097237">
    <property type="term" value="P:cellular response to toxic substance"/>
    <property type="evidence" value="ECO:0007669"/>
    <property type="project" value="UniProtKB-ARBA"/>
</dbReference>
<keyword evidence="2" id="KW-0285">Flavoprotein</keyword>
<dbReference type="PRINTS" id="PR00469">
    <property type="entry name" value="PNDRDTASEII"/>
</dbReference>
<evidence type="ECO:0000259" key="4">
    <source>
        <dbReference type="Pfam" id="PF07992"/>
    </source>
</evidence>
<dbReference type="GO" id="GO:0016491">
    <property type="term" value="F:oxidoreductase activity"/>
    <property type="evidence" value="ECO:0007669"/>
    <property type="project" value="UniProtKB-KW"/>
</dbReference>
<evidence type="ECO:0000313" key="6">
    <source>
        <dbReference type="Proteomes" id="UP000076881"/>
    </source>
</evidence>
<dbReference type="Pfam" id="PF07992">
    <property type="entry name" value="Pyr_redox_2"/>
    <property type="match status" value="1"/>
</dbReference>
<dbReference type="EMBL" id="AZHF01000004">
    <property type="protein sequence ID" value="OAA76654.1"/>
    <property type="molecule type" value="Genomic_DNA"/>
</dbReference>
<accession>A0A168GLV5</accession>
<dbReference type="SUPFAM" id="SSF51905">
    <property type="entry name" value="FAD/NAD(P)-binding domain"/>
    <property type="match status" value="1"/>
</dbReference>
<dbReference type="InterPro" id="IPR050097">
    <property type="entry name" value="Ferredoxin-NADP_redctase_2"/>
</dbReference>
<feature type="domain" description="FAD/NAD(P)-binding" evidence="4">
    <location>
        <begin position="8"/>
        <end position="297"/>
    </location>
</feature>
<dbReference type="InterPro" id="IPR036188">
    <property type="entry name" value="FAD/NAD-bd_sf"/>
</dbReference>
<evidence type="ECO:0000313" key="5">
    <source>
        <dbReference type="EMBL" id="OAA76654.1"/>
    </source>
</evidence>
<dbReference type="AlphaFoldDB" id="A0A168GLV5"/>
<evidence type="ECO:0000256" key="1">
    <source>
        <dbReference type="ARBA" id="ARBA00009333"/>
    </source>
</evidence>
<dbReference type="STRING" id="1081108.A0A168GLV5"/>
<reference evidence="5 6" key="1">
    <citation type="journal article" date="2016" name="Genome Biol. Evol.">
        <title>Divergent and convergent evolution of fungal pathogenicity.</title>
        <authorList>
            <person name="Shang Y."/>
            <person name="Xiao G."/>
            <person name="Zheng P."/>
            <person name="Cen K."/>
            <person name="Zhan S."/>
            <person name="Wang C."/>
        </authorList>
    </citation>
    <scope>NUCLEOTIDE SEQUENCE [LARGE SCALE GENOMIC DNA]</scope>
    <source>
        <strain evidence="5 6">RCEF 1005</strain>
    </source>
</reference>